<dbReference type="GeneID" id="301457928"/>
<proteinExistence type="predicted"/>
<dbReference type="Pfam" id="PF00391">
    <property type="entry name" value="PEP-utilizers"/>
    <property type="match status" value="1"/>
</dbReference>
<dbReference type="Proteomes" id="UP001183582">
    <property type="component" value="Unassembled WGS sequence"/>
</dbReference>
<dbReference type="InterPro" id="IPR051549">
    <property type="entry name" value="PEP_Utilizing_Enz"/>
</dbReference>
<evidence type="ECO:0000259" key="1">
    <source>
        <dbReference type="Pfam" id="PF00391"/>
    </source>
</evidence>
<dbReference type="InterPro" id="IPR008279">
    <property type="entry name" value="PEP-util_enz_mobile_dom"/>
</dbReference>
<comment type="caution">
    <text evidence="2">The sequence shown here is derived from an EMBL/GenBank/DDBJ whole genome shotgun (WGS) entry which is preliminary data.</text>
</comment>
<dbReference type="PANTHER" id="PTHR43615:SF1">
    <property type="entry name" value="PPDK_N DOMAIN-CONTAINING PROTEIN"/>
    <property type="match status" value="1"/>
</dbReference>
<dbReference type="RefSeq" id="WP_310891136.1">
    <property type="nucleotide sequence ID" value="NZ_BAAAGR010000001.1"/>
</dbReference>
<organism evidence="2 3">
    <name type="scientific">Microbacterium aurantiacum</name>
    <dbReference type="NCBI Taxonomy" id="162393"/>
    <lineage>
        <taxon>Bacteria</taxon>
        <taxon>Bacillati</taxon>
        <taxon>Actinomycetota</taxon>
        <taxon>Actinomycetes</taxon>
        <taxon>Micrococcales</taxon>
        <taxon>Microbacteriaceae</taxon>
        <taxon>Microbacterium</taxon>
    </lineage>
</organism>
<accession>A0AAJ2HFR6</accession>
<reference evidence="2 3" key="1">
    <citation type="submission" date="2021-06" db="EMBL/GenBank/DDBJ databases">
        <title>Genome-based taxonomic framework of Microbacterium strains isolated from marine environment, the description of four new species and reclassification of four preexisting species.</title>
        <authorList>
            <person name="Lee S.D."/>
            <person name="Kim S.-M."/>
            <person name="Byeon Y.-S."/>
            <person name="Yang H.L."/>
            <person name="Kim I.S."/>
        </authorList>
    </citation>
    <scope>NUCLEOTIDE SEQUENCE [LARGE SCALE GENOMIC DNA]</scope>
    <source>
        <strain evidence="2 3">KACC 20514</strain>
    </source>
</reference>
<dbReference type="PANTHER" id="PTHR43615">
    <property type="entry name" value="PHOSPHOENOLPYRUVATE SYNTHASE-RELATED"/>
    <property type="match status" value="1"/>
</dbReference>
<dbReference type="SUPFAM" id="SSF52009">
    <property type="entry name" value="Phosphohistidine domain"/>
    <property type="match status" value="1"/>
</dbReference>
<evidence type="ECO:0000313" key="2">
    <source>
        <dbReference type="EMBL" id="MDS0245326.1"/>
    </source>
</evidence>
<protein>
    <recommendedName>
        <fullName evidence="1">PEP-utilising enzyme mobile domain-containing protein</fullName>
    </recommendedName>
</protein>
<feature type="domain" description="PEP-utilising enzyme mobile" evidence="1">
    <location>
        <begin position="536"/>
        <end position="606"/>
    </location>
</feature>
<dbReference type="NCBIfam" id="NF006153">
    <property type="entry name" value="PRK08296.1-5"/>
    <property type="match status" value="1"/>
</dbReference>
<dbReference type="AlphaFoldDB" id="A0AAJ2HFR6"/>
<dbReference type="InterPro" id="IPR036637">
    <property type="entry name" value="Phosphohistidine_dom_sf"/>
</dbReference>
<evidence type="ECO:0000313" key="3">
    <source>
        <dbReference type="Proteomes" id="UP001183582"/>
    </source>
</evidence>
<dbReference type="NCBIfam" id="NF006150">
    <property type="entry name" value="PRK08296.1-2"/>
    <property type="match status" value="1"/>
</dbReference>
<dbReference type="GO" id="GO:0016772">
    <property type="term" value="F:transferase activity, transferring phosphorus-containing groups"/>
    <property type="evidence" value="ECO:0007669"/>
    <property type="project" value="InterPro"/>
</dbReference>
<gene>
    <name evidence="2" type="ORF">KZC50_06825</name>
</gene>
<name>A0AAJ2HFR6_9MICO</name>
<dbReference type="Gene3D" id="3.50.30.10">
    <property type="entry name" value="Phosphohistidine domain"/>
    <property type="match status" value="1"/>
</dbReference>
<dbReference type="EMBL" id="JAHWXH010000001">
    <property type="protein sequence ID" value="MDS0245326.1"/>
    <property type="molecule type" value="Genomic_DNA"/>
</dbReference>
<sequence>MSQATAVIAPAKNAFPSPYEQPAPAGAEGWRDLYAYNLVFQENRREAEEAKFWFCDSQHWPTVTKPFETIGFEFAVGCLGQYNSRQLLIPTANGIEYRIHNGYVFMSPVAVDPADIEARVPQFMERAGHYFQNWESLLANWHTKLKATIDELESIEFTALPDAIALEDVLAGKGTGPATELLADYDRLIALAYRAWQYHFEFLNLGYVAYLDLFMFCKQVFPRIPDQAIATMVQGVDMELFRPDDELKNLAKIAVRDGLVSHFADTSDAAVLLAAIAADPAGGAWTQAWQGAQDPWFNFTTGNGFYAHDEYWRDVPETPLAFIKGYIERLQNGADIDRHVDELVAERDRITGEYAELLDGDALDTFRGKLGLARTVYPYVENHNFHIEHWTMGVFWRKARQLSAVLHAQGFWPRANDMFYLRRDEVREALFDYVNAWMVGAPAIGPDYWPDEVERRRGIVDALSTARPQPALNTPPAVITEPFTLMLWGITDDQIQNWLGKGDVPEGTLKGMAASPGIAEGLARVISSADQLSDVQDGEILVAPVTAPSWGPIFGKIRATVTDIGGMMSHAAIVCREYGMPAVTGTGTASTEIRTGQMLRVDGNSGTVTVLD</sequence>